<organism evidence="1">
    <name type="scientific">Tetraselmis virus 1</name>
    <dbReference type="NCBI Taxonomy" id="2060617"/>
    <lineage>
        <taxon>Viruses</taxon>
        <taxon>Varidnaviria</taxon>
        <taxon>Bamfordvirae</taxon>
        <taxon>Nucleocytoviricota</taxon>
        <taxon>Megaviricetes</taxon>
        <taxon>Imitervirales</taxon>
        <taxon>Allomimiviridae</taxon>
        <taxon>Oceanusvirus</taxon>
        <taxon>Oceanusvirus kaneohense</taxon>
    </lineage>
</organism>
<reference evidence="1" key="1">
    <citation type="journal article" date="2018" name="Virology">
        <title>A giant virus infecting green algae encodes key fermentation genes.</title>
        <authorList>
            <person name="Schvarcz C.R."/>
            <person name="Steward G.F."/>
        </authorList>
    </citation>
    <scope>NUCLEOTIDE SEQUENCE [LARGE SCALE GENOMIC DNA]</scope>
</reference>
<accession>A0A2P0VNW9</accession>
<dbReference type="Proteomes" id="UP000244773">
    <property type="component" value="Segment"/>
</dbReference>
<proteinExistence type="predicted"/>
<evidence type="ECO:0000313" key="2">
    <source>
        <dbReference type="Proteomes" id="UP000244773"/>
    </source>
</evidence>
<name>A0A2P0VNW9_9VIRU</name>
<gene>
    <name evidence="1" type="ORF">TetV_500</name>
</gene>
<keyword evidence="2" id="KW-1185">Reference proteome</keyword>
<protein>
    <submittedName>
        <fullName evidence="1">Uncharacterized protein</fullName>
    </submittedName>
</protein>
<evidence type="ECO:0000313" key="1">
    <source>
        <dbReference type="EMBL" id="AUF82582.1"/>
    </source>
</evidence>
<sequence>MSDPGKMLLESLKAKYQADYKIAEATLRVYTSSPVGIGEHPQHVEEMDKLVQAMADAQDKLDVLSKIK</sequence>
<dbReference type="EMBL" id="KY322437">
    <property type="protein sequence ID" value="AUF82582.1"/>
    <property type="molecule type" value="Genomic_DNA"/>
</dbReference>